<comment type="caution">
    <text evidence="1">The sequence shown here is derived from an EMBL/GenBank/DDBJ whole genome shotgun (WGS) entry which is preliminary data.</text>
</comment>
<name>A0A9N9JFY0_9GLOM</name>
<feature type="non-terminal residue" evidence="1">
    <location>
        <position position="1"/>
    </location>
</feature>
<protein>
    <submittedName>
        <fullName evidence="1">22252_t:CDS:1</fullName>
    </submittedName>
</protein>
<gene>
    <name evidence="1" type="ORF">CPELLU_LOCUS16159</name>
</gene>
<keyword evidence="2" id="KW-1185">Reference proteome</keyword>
<sequence>GGLRLGEMERDYLVGYGAGDGVSIANLQVYGNNANALCCKVTFSRTPKYEH</sequence>
<evidence type="ECO:0000313" key="1">
    <source>
        <dbReference type="EMBL" id="CAG8776718.1"/>
    </source>
</evidence>
<accession>A0A9N9JFY0</accession>
<dbReference type="AlphaFoldDB" id="A0A9N9JFY0"/>
<dbReference type="SUPFAM" id="SSF64484">
    <property type="entry name" value="beta and beta-prime subunits of DNA dependent RNA-polymerase"/>
    <property type="match status" value="1"/>
</dbReference>
<proteinExistence type="predicted"/>
<organism evidence="1 2">
    <name type="scientific">Cetraspora pellucida</name>
    <dbReference type="NCBI Taxonomy" id="1433469"/>
    <lineage>
        <taxon>Eukaryota</taxon>
        <taxon>Fungi</taxon>
        <taxon>Fungi incertae sedis</taxon>
        <taxon>Mucoromycota</taxon>
        <taxon>Glomeromycotina</taxon>
        <taxon>Glomeromycetes</taxon>
        <taxon>Diversisporales</taxon>
        <taxon>Gigasporaceae</taxon>
        <taxon>Cetraspora</taxon>
    </lineage>
</organism>
<dbReference type="Proteomes" id="UP000789759">
    <property type="component" value="Unassembled WGS sequence"/>
</dbReference>
<evidence type="ECO:0000313" key="2">
    <source>
        <dbReference type="Proteomes" id="UP000789759"/>
    </source>
</evidence>
<reference evidence="1" key="1">
    <citation type="submission" date="2021-06" db="EMBL/GenBank/DDBJ databases">
        <authorList>
            <person name="Kallberg Y."/>
            <person name="Tangrot J."/>
            <person name="Rosling A."/>
        </authorList>
    </citation>
    <scope>NUCLEOTIDE SEQUENCE</scope>
    <source>
        <strain evidence="1">FL966</strain>
    </source>
</reference>
<dbReference type="EMBL" id="CAJVQA010023043">
    <property type="protein sequence ID" value="CAG8776718.1"/>
    <property type="molecule type" value="Genomic_DNA"/>
</dbReference>
<dbReference type="OrthoDB" id="10248617at2759"/>